<organism evidence="1 2">
    <name type="scientific">Escherichia coli</name>
    <dbReference type="NCBI Taxonomy" id="562"/>
    <lineage>
        <taxon>Bacteria</taxon>
        <taxon>Pseudomonadati</taxon>
        <taxon>Pseudomonadota</taxon>
        <taxon>Gammaproteobacteria</taxon>
        <taxon>Enterobacterales</taxon>
        <taxon>Enterobacteriaceae</taxon>
        <taxon>Escherichia</taxon>
    </lineage>
</organism>
<accession>A0A3K3IFR0</accession>
<name>A0A3K3IFR0_ECOLX</name>
<evidence type="ECO:0000313" key="1">
    <source>
        <dbReference type="EMBL" id="QMF65601.1"/>
    </source>
</evidence>
<evidence type="ECO:0000313" key="2">
    <source>
        <dbReference type="Proteomes" id="UP000512322"/>
    </source>
</evidence>
<gene>
    <name evidence="1" type="ORF">HVY77_00340</name>
</gene>
<dbReference type="RefSeq" id="WP_096982944.1">
    <property type="nucleotide sequence ID" value="NZ_BLCD01000285.1"/>
</dbReference>
<protein>
    <recommendedName>
        <fullName evidence="3">Transcriptional regulator</fullName>
    </recommendedName>
</protein>
<sequence>MSQLPDQIEEATAVSNRIRAALGCGEITEPHTPENVSRARLLRVRAGLCHVLTEIMPGITASAERDELYAWLFEIHSVTRAEECQVRLEADK</sequence>
<dbReference type="Proteomes" id="UP000512322">
    <property type="component" value="Chromosome"/>
</dbReference>
<dbReference type="EMBL" id="CP057293">
    <property type="protein sequence ID" value="QMF65601.1"/>
    <property type="molecule type" value="Genomic_DNA"/>
</dbReference>
<dbReference type="AlphaFoldDB" id="A0A3K3IFR0"/>
<evidence type="ECO:0008006" key="3">
    <source>
        <dbReference type="Google" id="ProtNLM"/>
    </source>
</evidence>
<reference evidence="1 2" key="1">
    <citation type="submission" date="2020-06" db="EMBL/GenBank/DDBJ databases">
        <title>REHAB project genomes.</title>
        <authorList>
            <person name="Shaw L.P."/>
        </authorList>
    </citation>
    <scope>NUCLEOTIDE SEQUENCE [LARGE SCALE GENOMIC DNA]</scope>
    <source>
        <strain evidence="1 2">RHB30-C10</strain>
    </source>
</reference>
<proteinExistence type="predicted"/>